<keyword evidence="1 2" id="KW-0808">Transferase</keyword>
<dbReference type="PANTHER" id="PTHR48207">
    <property type="entry name" value="SUCCINATE--HYDROXYMETHYLGLUTARATE COA-TRANSFERASE"/>
    <property type="match status" value="1"/>
</dbReference>
<evidence type="ECO:0000313" key="3">
    <source>
        <dbReference type="Proteomes" id="UP000218934"/>
    </source>
</evidence>
<comment type="caution">
    <text evidence="2">The sequence shown here is derived from an EMBL/GenBank/DDBJ whole genome shotgun (WGS) entry which is preliminary data.</text>
</comment>
<dbReference type="PANTHER" id="PTHR48207:SF3">
    <property type="entry name" value="SUCCINATE--HYDROXYMETHYLGLUTARATE COA-TRANSFERASE"/>
    <property type="match status" value="1"/>
</dbReference>
<dbReference type="KEGG" id="rdi:CMV14_19595"/>
<dbReference type="Gene3D" id="3.30.1540.10">
    <property type="entry name" value="formyl-coa transferase, domain 3"/>
    <property type="match status" value="1"/>
</dbReference>
<dbReference type="GO" id="GO:0008410">
    <property type="term" value="F:CoA-transferase activity"/>
    <property type="evidence" value="ECO:0007669"/>
    <property type="project" value="TreeGrafter"/>
</dbReference>
<dbReference type="InterPro" id="IPR050483">
    <property type="entry name" value="CoA-transferase_III_domain"/>
</dbReference>
<gene>
    <name evidence="2" type="ORF">COO09_21760</name>
</gene>
<keyword evidence="3" id="KW-1185">Reference proteome</keyword>
<sequence>MNMLPLAGVRILDLGRVVAAPFATQLLADLGADVIKVERPGKGDLSREYGPSYFDLPDGSSASGLYLSVNRNKKSVTIDIGSSTGRALILALAAKCDVLVENFKTGDLDKKGLGYGDVAAVHPGIVYCSITGFGHTGPYARHPATDVVFQSMSALMSVTGEADGAPQRAGIAVSDLVGGLYAANAIQAALRARDHDGRGQHIDLSLLDCSVAAMSARAADYFITGDIPVRTGNFAAGVAPAQLFECRDGLLNVQAGTDAQFHKLCAVVDRLDLVPDPRFASSASRVRHAKDLIPIFEQIFAQNTVLFWYEKLVDSGVICSPIYDMAGTFEDPQVKSRGLRSTLRRHDGVSLDFVRNPIRFSKTPIDHYSFPPAVGEHTDQVLAEVLEMTSAEIEALRSAGAV</sequence>
<reference evidence="2 3" key="1">
    <citation type="submission" date="2017-09" db="EMBL/GenBank/DDBJ databases">
        <title>The Catabolism of 3,6-Dichlorosalicylic acid is Initiated by the Cytochrome P450 Monooxygenase DsmABC in Rhizorhabdus dicambivorans Ndbn-20.</title>
        <authorList>
            <person name="Na L."/>
        </authorList>
    </citation>
    <scope>NUCLEOTIDE SEQUENCE [LARGE SCALE GENOMIC DNA]</scope>
    <source>
        <strain evidence="2 3">Ndbn-20m</strain>
    </source>
</reference>
<name>A0A2A4FPN3_9SPHN</name>
<protein>
    <submittedName>
        <fullName evidence="2">CoA transferase</fullName>
    </submittedName>
</protein>
<evidence type="ECO:0000256" key="1">
    <source>
        <dbReference type="ARBA" id="ARBA00022679"/>
    </source>
</evidence>
<dbReference type="InterPro" id="IPR044855">
    <property type="entry name" value="CoA-Trfase_III_dom3_sf"/>
</dbReference>
<dbReference type="Gene3D" id="3.40.50.10540">
    <property type="entry name" value="Crotonobetainyl-coa:carnitine coa-transferase, domain 1"/>
    <property type="match status" value="1"/>
</dbReference>
<dbReference type="InterPro" id="IPR003673">
    <property type="entry name" value="CoA-Trfase_fam_III"/>
</dbReference>
<dbReference type="SUPFAM" id="SSF89796">
    <property type="entry name" value="CoA-transferase family III (CaiB/BaiF)"/>
    <property type="match status" value="1"/>
</dbReference>
<evidence type="ECO:0000313" key="2">
    <source>
        <dbReference type="EMBL" id="PCE40137.1"/>
    </source>
</evidence>
<dbReference type="OrthoDB" id="5720311at2"/>
<dbReference type="Pfam" id="PF02515">
    <property type="entry name" value="CoA_transf_3"/>
    <property type="match status" value="1"/>
</dbReference>
<accession>A0A2A4FPN3</accession>
<dbReference type="AlphaFoldDB" id="A0A2A4FPN3"/>
<dbReference type="Proteomes" id="UP000218934">
    <property type="component" value="Unassembled WGS sequence"/>
</dbReference>
<proteinExistence type="predicted"/>
<dbReference type="InterPro" id="IPR023606">
    <property type="entry name" value="CoA-Trfase_III_dom_1_sf"/>
</dbReference>
<organism evidence="2 3">
    <name type="scientific">Rhizorhabdus dicambivorans</name>
    <dbReference type="NCBI Taxonomy" id="1850238"/>
    <lineage>
        <taxon>Bacteria</taxon>
        <taxon>Pseudomonadati</taxon>
        <taxon>Pseudomonadota</taxon>
        <taxon>Alphaproteobacteria</taxon>
        <taxon>Sphingomonadales</taxon>
        <taxon>Sphingomonadaceae</taxon>
        <taxon>Rhizorhabdus</taxon>
    </lineage>
</organism>
<dbReference type="EMBL" id="NWUF01000034">
    <property type="protein sequence ID" value="PCE40137.1"/>
    <property type="molecule type" value="Genomic_DNA"/>
</dbReference>